<dbReference type="EMBL" id="LGRX02023092">
    <property type="protein sequence ID" value="KAK3254884.1"/>
    <property type="molecule type" value="Genomic_DNA"/>
</dbReference>
<evidence type="ECO:0000313" key="2">
    <source>
        <dbReference type="EMBL" id="KAK3254884.1"/>
    </source>
</evidence>
<organism evidence="2 3">
    <name type="scientific">Cymbomonas tetramitiformis</name>
    <dbReference type="NCBI Taxonomy" id="36881"/>
    <lineage>
        <taxon>Eukaryota</taxon>
        <taxon>Viridiplantae</taxon>
        <taxon>Chlorophyta</taxon>
        <taxon>Pyramimonadophyceae</taxon>
        <taxon>Pyramimonadales</taxon>
        <taxon>Pyramimonadaceae</taxon>
        <taxon>Cymbomonas</taxon>
    </lineage>
</organism>
<evidence type="ECO:0000256" key="1">
    <source>
        <dbReference type="SAM" id="MobiDB-lite"/>
    </source>
</evidence>
<gene>
    <name evidence="2" type="ORF">CYMTET_35917</name>
</gene>
<comment type="caution">
    <text evidence="2">The sequence shown here is derived from an EMBL/GenBank/DDBJ whole genome shotgun (WGS) entry which is preliminary data.</text>
</comment>
<reference evidence="2 3" key="1">
    <citation type="journal article" date="2015" name="Genome Biol. Evol.">
        <title>Comparative Genomics of a Bacterivorous Green Alga Reveals Evolutionary Causalities and Consequences of Phago-Mixotrophic Mode of Nutrition.</title>
        <authorList>
            <person name="Burns J.A."/>
            <person name="Paasch A."/>
            <person name="Narechania A."/>
            <person name="Kim E."/>
        </authorList>
    </citation>
    <scope>NUCLEOTIDE SEQUENCE [LARGE SCALE GENOMIC DNA]</scope>
    <source>
        <strain evidence="2 3">PLY_AMNH</strain>
    </source>
</reference>
<name>A0AAE0KNL2_9CHLO</name>
<proteinExistence type="predicted"/>
<protein>
    <submittedName>
        <fullName evidence="2">Uncharacterized protein</fullName>
    </submittedName>
</protein>
<dbReference type="AlphaFoldDB" id="A0AAE0KNL2"/>
<evidence type="ECO:0000313" key="3">
    <source>
        <dbReference type="Proteomes" id="UP001190700"/>
    </source>
</evidence>
<accession>A0AAE0KNL2</accession>
<feature type="compositionally biased region" description="Low complexity" evidence="1">
    <location>
        <begin position="58"/>
        <end position="72"/>
    </location>
</feature>
<keyword evidence="3" id="KW-1185">Reference proteome</keyword>
<sequence length="201" mass="21713">MIGVISIRVSGAAAKFTSANVLEFPGWKKASRGRRASATSTHCERHPSALLLSKHVTSYRSRPPSRAARSSRCAGLDGNEGPASADDDSDQEPLLASPGPELGANTVAEVILASKAHDMDAMLFHARLEDDTDVEVATGFFVSESMAKFEHAVRTDCFSRRALLFGYPEEAQVLSSLCLGQRFVQRVQVTLQSGEKVNYLS</sequence>
<feature type="region of interest" description="Disordered" evidence="1">
    <location>
        <begin position="58"/>
        <end position="101"/>
    </location>
</feature>
<dbReference type="Proteomes" id="UP001190700">
    <property type="component" value="Unassembled WGS sequence"/>
</dbReference>